<keyword evidence="10 14" id="KW-0560">Oxidoreductase</keyword>
<feature type="transmembrane region" description="Helical" evidence="14">
    <location>
        <begin position="127"/>
        <end position="145"/>
    </location>
</feature>
<comment type="subcellular location">
    <subcellularLocation>
        <location evidence="1 14">Cell membrane</location>
        <topology evidence="1 14">Multi-pass membrane protein</topology>
    </subcellularLocation>
</comment>
<dbReference type="PIRSF" id="PIRSF004638">
    <property type="entry name" value="UCP004638"/>
    <property type="match status" value="1"/>
</dbReference>
<evidence type="ECO:0000256" key="12">
    <source>
        <dbReference type="ARBA" id="ARBA00023136"/>
    </source>
</evidence>
<keyword evidence="8 14" id="KW-0479">Metal-binding</keyword>
<evidence type="ECO:0000256" key="1">
    <source>
        <dbReference type="ARBA" id="ARBA00004651"/>
    </source>
</evidence>
<evidence type="ECO:0000256" key="11">
    <source>
        <dbReference type="ARBA" id="ARBA00023004"/>
    </source>
</evidence>
<feature type="transmembrane region" description="Helical" evidence="14">
    <location>
        <begin position="12"/>
        <end position="32"/>
    </location>
</feature>
<evidence type="ECO:0000256" key="3">
    <source>
        <dbReference type="ARBA" id="ARBA00006501"/>
    </source>
</evidence>
<evidence type="ECO:0000256" key="5">
    <source>
        <dbReference type="ARBA" id="ARBA00022475"/>
    </source>
</evidence>
<keyword evidence="6 14" id="KW-0349">Heme</keyword>
<reference evidence="17" key="1">
    <citation type="submission" date="2016-10" db="EMBL/GenBank/DDBJ databases">
        <authorList>
            <person name="Varghese N."/>
        </authorList>
    </citation>
    <scope>NUCLEOTIDE SEQUENCE [LARGE SCALE GENOMIC DNA]</scope>
    <source>
        <strain evidence="17">DSM 18820</strain>
    </source>
</reference>
<dbReference type="GO" id="GO:0046872">
    <property type="term" value="F:metal ion binding"/>
    <property type="evidence" value="ECO:0007669"/>
    <property type="project" value="UniProtKB-UniRule"/>
</dbReference>
<evidence type="ECO:0000256" key="8">
    <source>
        <dbReference type="ARBA" id="ARBA00022723"/>
    </source>
</evidence>
<comment type="function">
    <text evidence="14 15">Catalyzes the oxidation of protoporphyrinogen IX to protoporphyrin IX.</text>
</comment>
<keyword evidence="12 14" id="KW-0472">Membrane</keyword>
<comment type="cofactor">
    <cofactor evidence="14 15">
        <name>heme b</name>
        <dbReference type="ChEBI" id="CHEBI:60344"/>
    </cofactor>
    <text evidence="14 15">Binds 1 heme b (iron(II)-protoporphyrin IX) group per subunit.</text>
</comment>
<organism evidence="16 17">
    <name type="scientific">Pontibacter akesuensis</name>
    <dbReference type="NCBI Taxonomy" id="388950"/>
    <lineage>
        <taxon>Bacteria</taxon>
        <taxon>Pseudomonadati</taxon>
        <taxon>Bacteroidota</taxon>
        <taxon>Cytophagia</taxon>
        <taxon>Cytophagales</taxon>
        <taxon>Hymenobacteraceae</taxon>
        <taxon>Pontibacter</taxon>
    </lineage>
</organism>
<accession>A0A1I7KW68</accession>
<evidence type="ECO:0000256" key="7">
    <source>
        <dbReference type="ARBA" id="ARBA00022692"/>
    </source>
</evidence>
<keyword evidence="17" id="KW-1185">Reference proteome</keyword>
<comment type="subunit">
    <text evidence="14">Homodimer.</text>
</comment>
<evidence type="ECO:0000256" key="6">
    <source>
        <dbReference type="ARBA" id="ARBA00022617"/>
    </source>
</evidence>
<evidence type="ECO:0000256" key="13">
    <source>
        <dbReference type="ARBA" id="ARBA00048390"/>
    </source>
</evidence>
<feature type="transmembrane region" description="Helical" evidence="14">
    <location>
        <begin position="151"/>
        <end position="172"/>
    </location>
</feature>
<dbReference type="PANTHER" id="PTHR40255:SF1">
    <property type="entry name" value="PROTOPORPHYRINOGEN IX OXIDASE"/>
    <property type="match status" value="1"/>
</dbReference>
<dbReference type="Pfam" id="PF03653">
    <property type="entry name" value="UPF0093"/>
    <property type="match status" value="1"/>
</dbReference>
<name>A0A1I7KW68_9BACT</name>
<feature type="binding site" description="axial binding residue" evidence="14">
    <location>
        <position position="10"/>
    </location>
    <ligand>
        <name>heme</name>
        <dbReference type="ChEBI" id="CHEBI:30413"/>
    </ligand>
    <ligandPart>
        <name>Fe</name>
        <dbReference type="ChEBI" id="CHEBI:18248"/>
    </ligandPart>
</feature>
<evidence type="ECO:0000256" key="2">
    <source>
        <dbReference type="ARBA" id="ARBA00005073"/>
    </source>
</evidence>
<keyword evidence="5 14" id="KW-1003">Cell membrane</keyword>
<dbReference type="RefSeq" id="WP_068839045.1">
    <property type="nucleotide sequence ID" value="NZ_BMXC01000007.1"/>
</dbReference>
<dbReference type="PANTHER" id="PTHR40255">
    <property type="entry name" value="UPF0093 MEMBRANE PROTEIN SLR1790"/>
    <property type="match status" value="1"/>
</dbReference>
<dbReference type="GO" id="GO:0006782">
    <property type="term" value="P:protoporphyrinogen IX biosynthetic process"/>
    <property type="evidence" value="ECO:0007669"/>
    <property type="project" value="UniProtKB-UniRule"/>
</dbReference>
<comment type="pathway">
    <text evidence="2 14 15">Porphyrin-containing compound metabolism; protoporphyrin-IX biosynthesis; protoporphyrin-IX from protoporphyrinogen-IX: step 1/1.</text>
</comment>
<dbReference type="UniPathway" id="UPA00251">
    <property type="reaction ID" value="UER00324"/>
</dbReference>
<sequence>MSYLYVKALHIIFVVTWFAGLFYIVRLFIYYAEAAEKPEPERAILQKQFSLMQKRLWYGITWPSAILTLIFGTSIVIILNLYDPFPSWLIWKIAFVLGLYVYHFLCHAIFKQQQQGILKYNSTQLRIWNEVATLFLISIVFLVVLKSSLSMLWGIVGLILFSAILMLAIRIYKKVREGKS</sequence>
<dbReference type="Proteomes" id="UP000182491">
    <property type="component" value="Unassembled WGS sequence"/>
</dbReference>
<feature type="transmembrane region" description="Helical" evidence="14">
    <location>
        <begin position="88"/>
        <end position="106"/>
    </location>
</feature>
<evidence type="ECO:0000256" key="10">
    <source>
        <dbReference type="ARBA" id="ARBA00023002"/>
    </source>
</evidence>
<gene>
    <name evidence="16" type="ORF">SAMN04487941_0023</name>
</gene>
<feature type="binding site" description="axial binding residue" evidence="14">
    <location>
        <position position="92"/>
    </location>
    <ligand>
        <name>heme</name>
        <dbReference type="ChEBI" id="CHEBI:30413"/>
    </ligand>
    <ligandPart>
        <name>Fe</name>
        <dbReference type="ChEBI" id="CHEBI:18248"/>
    </ligandPart>
</feature>
<dbReference type="STRING" id="388950.GCA_001611675_03160"/>
<evidence type="ECO:0000256" key="9">
    <source>
        <dbReference type="ARBA" id="ARBA00022989"/>
    </source>
</evidence>
<evidence type="ECO:0000256" key="4">
    <source>
        <dbReference type="ARBA" id="ARBA00017504"/>
    </source>
</evidence>
<keyword evidence="9 14" id="KW-1133">Transmembrane helix</keyword>
<dbReference type="HAMAP" id="MF_02239">
    <property type="entry name" value="HemJ"/>
    <property type="match status" value="1"/>
</dbReference>
<keyword evidence="7 14" id="KW-0812">Transmembrane</keyword>
<evidence type="ECO:0000256" key="14">
    <source>
        <dbReference type="HAMAP-Rule" id="MF_02239"/>
    </source>
</evidence>
<proteinExistence type="inferred from homology"/>
<evidence type="ECO:0000256" key="15">
    <source>
        <dbReference type="PIRNR" id="PIRNR004638"/>
    </source>
</evidence>
<keyword evidence="11 14" id="KW-0408">Iron</keyword>
<feature type="transmembrane region" description="Helical" evidence="14">
    <location>
        <begin position="56"/>
        <end position="82"/>
    </location>
</feature>
<dbReference type="EMBL" id="FPCA01000010">
    <property type="protein sequence ID" value="SFV01665.1"/>
    <property type="molecule type" value="Genomic_DNA"/>
</dbReference>
<protein>
    <recommendedName>
        <fullName evidence="4 14">Protoporphyrinogen IX oxidase</fullName>
        <shortName evidence="14">PPO</shortName>
        <ecNumber evidence="14 15">1.3.99.-</ecNumber>
    </recommendedName>
</protein>
<evidence type="ECO:0000313" key="16">
    <source>
        <dbReference type="EMBL" id="SFV01665.1"/>
    </source>
</evidence>
<dbReference type="GO" id="GO:0070818">
    <property type="term" value="F:protoporphyrinogen oxidase activity"/>
    <property type="evidence" value="ECO:0007669"/>
    <property type="project" value="UniProtKB-UniRule"/>
</dbReference>
<comment type="similarity">
    <text evidence="3 14 15">Belongs to the HemJ family.</text>
</comment>
<dbReference type="InterPro" id="IPR005265">
    <property type="entry name" value="HemJ-like"/>
</dbReference>
<dbReference type="GO" id="GO:0005886">
    <property type="term" value="C:plasma membrane"/>
    <property type="evidence" value="ECO:0007669"/>
    <property type="project" value="UniProtKB-SubCell"/>
</dbReference>
<evidence type="ECO:0000313" key="17">
    <source>
        <dbReference type="Proteomes" id="UP000182491"/>
    </source>
</evidence>
<dbReference type="AlphaFoldDB" id="A0A1I7KW68"/>
<dbReference type="EC" id="1.3.99.-" evidence="14 15"/>
<dbReference type="OrthoDB" id="9800824at2"/>
<comment type="catalytic activity">
    <reaction evidence="13 14 15">
        <text>protoporphyrinogen IX + 3 A = protoporphyrin IX + 3 AH2</text>
        <dbReference type="Rhea" id="RHEA:62000"/>
        <dbReference type="ChEBI" id="CHEBI:13193"/>
        <dbReference type="ChEBI" id="CHEBI:17499"/>
        <dbReference type="ChEBI" id="CHEBI:57306"/>
        <dbReference type="ChEBI" id="CHEBI:57307"/>
    </reaction>
</comment>